<gene>
    <name evidence="5" type="ORF">RRG08_018632</name>
</gene>
<dbReference type="EMBL" id="JAWDGP010004986">
    <property type="protein sequence ID" value="KAK3760404.1"/>
    <property type="molecule type" value="Genomic_DNA"/>
</dbReference>
<evidence type="ECO:0000256" key="2">
    <source>
        <dbReference type="ARBA" id="ARBA00022679"/>
    </source>
</evidence>
<reference evidence="5" key="1">
    <citation type="journal article" date="2023" name="G3 (Bethesda)">
        <title>A reference genome for the long-term kleptoplast-retaining sea slug Elysia crispata morphotype clarki.</title>
        <authorList>
            <person name="Eastman K.E."/>
            <person name="Pendleton A.L."/>
            <person name="Shaikh M.A."/>
            <person name="Suttiyut T."/>
            <person name="Ogas R."/>
            <person name="Tomko P."/>
            <person name="Gavelis G."/>
            <person name="Widhalm J.R."/>
            <person name="Wisecaver J.H."/>
        </authorList>
    </citation>
    <scope>NUCLEOTIDE SEQUENCE</scope>
    <source>
        <strain evidence="5">ECLA1</strain>
    </source>
</reference>
<evidence type="ECO:0000256" key="3">
    <source>
        <dbReference type="ARBA" id="ARBA00023315"/>
    </source>
</evidence>
<dbReference type="AlphaFoldDB" id="A0AAE0Z059"/>
<dbReference type="InterPro" id="IPR039135">
    <property type="entry name" value="NAT9-like"/>
</dbReference>
<dbReference type="PROSITE" id="PS51186">
    <property type="entry name" value="GNAT"/>
    <property type="match status" value="1"/>
</dbReference>
<keyword evidence="2" id="KW-0808">Transferase</keyword>
<evidence type="ECO:0000313" key="6">
    <source>
        <dbReference type="Proteomes" id="UP001283361"/>
    </source>
</evidence>
<protein>
    <recommendedName>
        <fullName evidence="4">N-acetyltransferase domain-containing protein</fullName>
    </recommendedName>
</protein>
<sequence>MSTLDSQLPEFQVIYHGWMESEELRELTASERLSLEEEYDMQSKWRESPDKCTFIILARDSYEQDTNEDVLHREIGAMVGDVNIFYLAEDNKREEGEVEIMIAEPSARGKGFGRESLCLMMRYARENLGTKSFTSKIGFSNAASLHLFHSLGFKEISRSDVFEEVTLQLEESGTNVVLKFTEDYTLESIAKS</sequence>
<feature type="domain" description="N-acetyltransferase" evidence="4">
    <location>
        <begin position="22"/>
        <end position="183"/>
    </location>
</feature>
<organism evidence="5 6">
    <name type="scientific">Elysia crispata</name>
    <name type="common">lettuce slug</name>
    <dbReference type="NCBI Taxonomy" id="231223"/>
    <lineage>
        <taxon>Eukaryota</taxon>
        <taxon>Metazoa</taxon>
        <taxon>Spiralia</taxon>
        <taxon>Lophotrochozoa</taxon>
        <taxon>Mollusca</taxon>
        <taxon>Gastropoda</taxon>
        <taxon>Heterobranchia</taxon>
        <taxon>Euthyneura</taxon>
        <taxon>Panpulmonata</taxon>
        <taxon>Sacoglossa</taxon>
        <taxon>Placobranchoidea</taxon>
        <taxon>Plakobranchidae</taxon>
        <taxon>Elysia</taxon>
    </lineage>
</organism>
<dbReference type="SUPFAM" id="SSF55729">
    <property type="entry name" value="Acyl-CoA N-acyltransferases (Nat)"/>
    <property type="match status" value="1"/>
</dbReference>
<comment type="similarity">
    <text evidence="1">Belongs to the acetyltransferase family. GNAT subfamily.</text>
</comment>
<name>A0AAE0Z059_9GAST</name>
<evidence type="ECO:0000259" key="4">
    <source>
        <dbReference type="PROSITE" id="PS51186"/>
    </source>
</evidence>
<dbReference type="InterPro" id="IPR016181">
    <property type="entry name" value="Acyl_CoA_acyltransferase"/>
</dbReference>
<dbReference type="GO" id="GO:0008080">
    <property type="term" value="F:N-acetyltransferase activity"/>
    <property type="evidence" value="ECO:0007669"/>
    <property type="project" value="InterPro"/>
</dbReference>
<dbReference type="InterPro" id="IPR000182">
    <property type="entry name" value="GNAT_dom"/>
</dbReference>
<evidence type="ECO:0000256" key="1">
    <source>
        <dbReference type="ARBA" id="ARBA00009342"/>
    </source>
</evidence>
<dbReference type="Pfam" id="PF13302">
    <property type="entry name" value="Acetyltransf_3"/>
    <property type="match status" value="1"/>
</dbReference>
<keyword evidence="3" id="KW-0012">Acyltransferase</keyword>
<dbReference type="PANTHER" id="PTHR13256">
    <property type="entry name" value="N-ACETYLTRANSFERASE 9"/>
    <property type="match status" value="1"/>
</dbReference>
<dbReference type="Proteomes" id="UP001283361">
    <property type="component" value="Unassembled WGS sequence"/>
</dbReference>
<keyword evidence="6" id="KW-1185">Reference proteome</keyword>
<comment type="caution">
    <text evidence="5">The sequence shown here is derived from an EMBL/GenBank/DDBJ whole genome shotgun (WGS) entry which is preliminary data.</text>
</comment>
<dbReference type="PANTHER" id="PTHR13256:SF16">
    <property type="entry name" value="ALPHA_BETA-TUBULIN-N-ACETYLTRANSFERASE 9"/>
    <property type="match status" value="1"/>
</dbReference>
<accession>A0AAE0Z059</accession>
<evidence type="ECO:0000313" key="5">
    <source>
        <dbReference type="EMBL" id="KAK3760404.1"/>
    </source>
</evidence>
<dbReference type="Gene3D" id="3.40.630.30">
    <property type="match status" value="1"/>
</dbReference>
<proteinExistence type="inferred from homology"/>